<dbReference type="InterPro" id="IPR011249">
    <property type="entry name" value="Metalloenz_LuxS/M16"/>
</dbReference>
<keyword evidence="4" id="KW-0732">Signal</keyword>
<proteinExistence type="inferred from homology"/>
<dbReference type="SUPFAM" id="SSF63411">
    <property type="entry name" value="LuxS/MPP-like metallohydrolase"/>
    <property type="match status" value="4"/>
</dbReference>
<dbReference type="Proteomes" id="UP001595604">
    <property type="component" value="Unassembled WGS sequence"/>
</dbReference>
<evidence type="ECO:0000259" key="5">
    <source>
        <dbReference type="Pfam" id="PF00675"/>
    </source>
</evidence>
<organism evidence="7 8">
    <name type="scientific">Novosphingobium bradum</name>
    <dbReference type="NCBI Taxonomy" id="1737444"/>
    <lineage>
        <taxon>Bacteria</taxon>
        <taxon>Pseudomonadati</taxon>
        <taxon>Pseudomonadota</taxon>
        <taxon>Alphaproteobacteria</taxon>
        <taxon>Sphingomonadales</taxon>
        <taxon>Sphingomonadaceae</taxon>
        <taxon>Novosphingobium</taxon>
    </lineage>
</organism>
<dbReference type="Gene3D" id="3.30.830.10">
    <property type="entry name" value="Metalloenzyme, LuxS/M16 peptidase-like"/>
    <property type="match status" value="4"/>
</dbReference>
<dbReference type="RefSeq" id="WP_379508544.1">
    <property type="nucleotide sequence ID" value="NZ_JBHRTQ010000003.1"/>
</dbReference>
<evidence type="ECO:0000313" key="7">
    <source>
        <dbReference type="EMBL" id="MFC3173152.1"/>
    </source>
</evidence>
<reference evidence="8" key="1">
    <citation type="journal article" date="2019" name="Int. J. Syst. Evol. Microbiol.">
        <title>The Global Catalogue of Microorganisms (GCM) 10K type strain sequencing project: providing services to taxonomists for standard genome sequencing and annotation.</title>
        <authorList>
            <consortium name="The Broad Institute Genomics Platform"/>
            <consortium name="The Broad Institute Genome Sequencing Center for Infectious Disease"/>
            <person name="Wu L."/>
            <person name="Ma J."/>
        </authorList>
    </citation>
    <scope>NUCLEOTIDE SEQUENCE [LARGE SCALE GENOMIC DNA]</scope>
    <source>
        <strain evidence="8">KCTC 42984</strain>
    </source>
</reference>
<sequence>MHRFSAPLAALVLAACAAQPRPAPPAAAPAPPVATAEPQPAPLSALVDAVSIPYEKFTLANGLTVLVHTDRKAPIVGVTTYYRVGSKNEPKGRTGFAHLYEHLFFGGSENVPSFDVPLEGAGSTPTNGSTWYDRTNYVETVPTGALDRALMMEADRMGHLLGAVTQAKLDKQRGVVQNEKRQGDNQPYGLAEYAIGEGLFPVGHPYRHSTIGSMADLDAATLADVRAWFRDHYAPNNVVLALTGDIDAATARPLVEKWFGAIPAGPPVSPVAAAPVTLPAPASRDMADQVPTLRLTRNWSGPGLNDADGPALMVGMDVLGGLASSRLDNALVRGQQIAVAVTASAQQFEAVSQLQASMDVKPGVDRARAEAALDAVIARLVAEGPTADEVRRSATRLASAQIGALEQVGGFSGKGATLAEGQLYSGDPEKFRRDLAAIAALTPTQVQAALAKWLGRPAFALAVVPGTRTEKGEQMGGWGDEGAAPPRPKDPKKPVSAVKQGPKRAIPEVAPVGDLAFPALERAALSNGVAVTLARRTAVPKVLVSISFDAGTAADRLDAPGTQGAMLALLDEGTATRDATRIAEDQERLGATISAQAGLDSSVVTLDALTANLSPSLALMADLVRNPAFRAEDVARVRDQRLSELAQAEASPGALAWRTLAPLLFGPDHPYGLPADGLGTASAVSALTPEALAAAHARWLRPDLARITVVGDVTMDRLLPLLEQAFGAWTAPAAPPPAKPLTAPIPAPAARILVLDRPNSPQSYILAGRVLPLTGRDQNHEALDLANEVLGNGFLSRLNLDLREDKGWSYGVRSAISSPVGQRSFSLAAPVQADRTGDAIRLLLADIAAFPAARPVTPDERTRVTDGNIRGLPNRYETNAQVLQAIVANQRLGRPDDYVTTLPARYRAIDAAALDAAARSWLGPQGLTFVVVGDRKVIAPQLTGLGLPITYAPAPGG</sequence>
<dbReference type="InterPro" id="IPR011765">
    <property type="entry name" value="Pept_M16_N"/>
</dbReference>
<feature type="domain" description="Peptidase M16 N-terminal" evidence="5">
    <location>
        <begin position="65"/>
        <end position="186"/>
    </location>
</feature>
<gene>
    <name evidence="7" type="ORF">ACFOD9_02685</name>
</gene>
<accession>A0ABV7IMD2</accession>
<evidence type="ECO:0000256" key="4">
    <source>
        <dbReference type="SAM" id="SignalP"/>
    </source>
</evidence>
<comment type="similarity">
    <text evidence="1">Belongs to the peptidase M16 family.</text>
</comment>
<feature type="domain" description="Peptidase M16 C-terminal" evidence="6">
    <location>
        <begin position="220"/>
        <end position="395"/>
    </location>
</feature>
<dbReference type="Pfam" id="PF05193">
    <property type="entry name" value="Peptidase_M16_C"/>
    <property type="match status" value="2"/>
</dbReference>
<feature type="region of interest" description="Disordered" evidence="3">
    <location>
        <begin position="470"/>
        <end position="502"/>
    </location>
</feature>
<feature type="signal peptide" evidence="4">
    <location>
        <begin position="1"/>
        <end position="17"/>
    </location>
</feature>
<keyword evidence="2" id="KW-0378">Hydrolase</keyword>
<protein>
    <submittedName>
        <fullName evidence="7">M16 family metallopeptidase</fullName>
    </submittedName>
</protein>
<dbReference type="EMBL" id="JBHRTQ010000003">
    <property type="protein sequence ID" value="MFC3173152.1"/>
    <property type="molecule type" value="Genomic_DNA"/>
</dbReference>
<evidence type="ECO:0000313" key="8">
    <source>
        <dbReference type="Proteomes" id="UP001595604"/>
    </source>
</evidence>
<feature type="domain" description="Peptidase M16 C-terminal" evidence="6">
    <location>
        <begin position="687"/>
        <end position="853"/>
    </location>
</feature>
<keyword evidence="2" id="KW-0645">Protease</keyword>
<evidence type="ECO:0000259" key="6">
    <source>
        <dbReference type="Pfam" id="PF05193"/>
    </source>
</evidence>
<keyword evidence="8" id="KW-1185">Reference proteome</keyword>
<comment type="caution">
    <text evidence="7">The sequence shown here is derived from an EMBL/GenBank/DDBJ whole genome shotgun (WGS) entry which is preliminary data.</text>
</comment>
<dbReference type="PANTHER" id="PTHR11851:SF49">
    <property type="entry name" value="MITOCHONDRIAL-PROCESSING PEPTIDASE SUBUNIT ALPHA"/>
    <property type="match status" value="1"/>
</dbReference>
<dbReference type="PROSITE" id="PS51257">
    <property type="entry name" value="PROKAR_LIPOPROTEIN"/>
    <property type="match status" value="1"/>
</dbReference>
<evidence type="ECO:0000256" key="1">
    <source>
        <dbReference type="ARBA" id="ARBA00007261"/>
    </source>
</evidence>
<feature type="domain" description="Peptidase M16 N-terminal" evidence="5">
    <location>
        <begin position="535"/>
        <end position="652"/>
    </location>
</feature>
<dbReference type="Pfam" id="PF00675">
    <property type="entry name" value="Peptidase_M16"/>
    <property type="match status" value="2"/>
</dbReference>
<dbReference type="InterPro" id="IPR050361">
    <property type="entry name" value="MPP/UQCRC_Complex"/>
</dbReference>
<evidence type="ECO:0000256" key="2">
    <source>
        <dbReference type="ARBA" id="ARBA00023049"/>
    </source>
</evidence>
<keyword evidence="2" id="KW-0482">Metalloprotease</keyword>
<evidence type="ECO:0000256" key="3">
    <source>
        <dbReference type="SAM" id="MobiDB-lite"/>
    </source>
</evidence>
<feature type="chain" id="PRO_5045455594" evidence="4">
    <location>
        <begin position="18"/>
        <end position="957"/>
    </location>
</feature>
<dbReference type="PANTHER" id="PTHR11851">
    <property type="entry name" value="METALLOPROTEASE"/>
    <property type="match status" value="1"/>
</dbReference>
<dbReference type="InterPro" id="IPR007863">
    <property type="entry name" value="Peptidase_M16_C"/>
</dbReference>
<name>A0ABV7IMD2_9SPHN</name>